<gene>
    <name evidence="3" type="ORF">PXEA_LOCUS17985</name>
</gene>
<keyword evidence="4" id="KW-1185">Reference proteome</keyword>
<sequence length="136" mass="14746">MVYDSLLLYFINYLLSDLAALRTASSVCQSCLNSGKSHFKVNSRQDSRPASSGQDSQRRGTQLSETNLAHKARYGTGTGGDATLRDGLGMDECHLICSQSTRSIVRLGQMQPLASCQVMNSTSLSKPFSVLIIPLL</sequence>
<comment type="caution">
    <text evidence="3">The sequence shown here is derived from an EMBL/GenBank/DDBJ whole genome shotgun (WGS) entry which is preliminary data.</text>
</comment>
<proteinExistence type="predicted"/>
<keyword evidence="2" id="KW-0732">Signal</keyword>
<feature type="chain" id="PRO_5019013323" evidence="2">
    <location>
        <begin position="21"/>
        <end position="136"/>
    </location>
</feature>
<protein>
    <submittedName>
        <fullName evidence="3">Uncharacterized protein</fullName>
    </submittedName>
</protein>
<evidence type="ECO:0000256" key="2">
    <source>
        <dbReference type="SAM" id="SignalP"/>
    </source>
</evidence>
<feature type="compositionally biased region" description="Polar residues" evidence="1">
    <location>
        <begin position="40"/>
        <end position="67"/>
    </location>
</feature>
<dbReference type="EMBL" id="CAAALY010068318">
    <property type="protein sequence ID" value="VEL24545.1"/>
    <property type="molecule type" value="Genomic_DNA"/>
</dbReference>
<organism evidence="3 4">
    <name type="scientific">Protopolystoma xenopodis</name>
    <dbReference type="NCBI Taxonomy" id="117903"/>
    <lineage>
        <taxon>Eukaryota</taxon>
        <taxon>Metazoa</taxon>
        <taxon>Spiralia</taxon>
        <taxon>Lophotrochozoa</taxon>
        <taxon>Platyhelminthes</taxon>
        <taxon>Monogenea</taxon>
        <taxon>Polyopisthocotylea</taxon>
        <taxon>Polystomatidea</taxon>
        <taxon>Polystomatidae</taxon>
        <taxon>Protopolystoma</taxon>
    </lineage>
</organism>
<feature type="region of interest" description="Disordered" evidence="1">
    <location>
        <begin position="40"/>
        <end position="74"/>
    </location>
</feature>
<evidence type="ECO:0000256" key="1">
    <source>
        <dbReference type="SAM" id="MobiDB-lite"/>
    </source>
</evidence>
<evidence type="ECO:0000313" key="3">
    <source>
        <dbReference type="EMBL" id="VEL24545.1"/>
    </source>
</evidence>
<accession>A0A448X005</accession>
<dbReference type="AlphaFoldDB" id="A0A448X005"/>
<name>A0A448X005_9PLAT</name>
<reference evidence="3" key="1">
    <citation type="submission" date="2018-11" db="EMBL/GenBank/DDBJ databases">
        <authorList>
            <consortium name="Pathogen Informatics"/>
        </authorList>
    </citation>
    <scope>NUCLEOTIDE SEQUENCE</scope>
</reference>
<dbReference type="Proteomes" id="UP000784294">
    <property type="component" value="Unassembled WGS sequence"/>
</dbReference>
<evidence type="ECO:0000313" key="4">
    <source>
        <dbReference type="Proteomes" id="UP000784294"/>
    </source>
</evidence>
<feature type="signal peptide" evidence="2">
    <location>
        <begin position="1"/>
        <end position="20"/>
    </location>
</feature>